<dbReference type="SMART" id="SM01092">
    <property type="entry name" value="CO_deh_flav_C"/>
    <property type="match status" value="1"/>
</dbReference>
<dbReference type="Pfam" id="PF00941">
    <property type="entry name" value="FAD_binding_5"/>
    <property type="match status" value="1"/>
</dbReference>
<dbReference type="Gene3D" id="3.30.43.10">
    <property type="entry name" value="Uridine Diphospho-n-acetylenolpyruvylglucosamine Reductase, domain 2"/>
    <property type="match status" value="1"/>
</dbReference>
<dbReference type="InterPro" id="IPR016169">
    <property type="entry name" value="FAD-bd_PCMH_sub2"/>
</dbReference>
<keyword evidence="6" id="KW-1185">Reference proteome</keyword>
<dbReference type="PANTHER" id="PTHR42659:SF2">
    <property type="entry name" value="XANTHINE DEHYDROGENASE SUBUNIT C-RELATED"/>
    <property type="match status" value="1"/>
</dbReference>
<dbReference type="Gene3D" id="3.30.390.50">
    <property type="entry name" value="CO dehydrogenase flavoprotein, C-terminal domain"/>
    <property type="match status" value="1"/>
</dbReference>
<dbReference type="RefSeq" id="WP_013259417.1">
    <property type="nucleotide sequence ID" value="NC_014365.1"/>
</dbReference>
<name>E1QK85_DESB2</name>
<dbReference type="InterPro" id="IPR051312">
    <property type="entry name" value="Diverse_Substr_Oxidored"/>
</dbReference>
<dbReference type="AlphaFoldDB" id="E1QK85"/>
<keyword evidence="2" id="KW-0274">FAD</keyword>
<dbReference type="InterPro" id="IPR002346">
    <property type="entry name" value="Mopterin_DH_FAD-bd"/>
</dbReference>
<sequence length="294" mass="31207">MAEQRFSHHQPANLEALLDLMARFRTDVLVMAGGTDLVPAMREGRLTAANVVSVSRVGGLNHISYYDSDGLVVGATSKVAEVAAHPDVRRHYPALAQACDQMATPQVRNMATVAGNLAGASPAADCAAPLLVHGASLVLVERGGRRQVPLAKFFTGPGQTVREPMEVIEAIRVPAPPKRCGSCYLRLTPTGRADRLALGLAGLVSLDAAGNIIRARLAISAAGPTPLRAIEAENMLEGMPPEQSLLARAAAACVRAVSPVDDHLASAFYRRMMTQVLARRVLAACLELARRDDR</sequence>
<dbReference type="InterPro" id="IPR005107">
    <property type="entry name" value="CO_DH_flav_C"/>
</dbReference>
<evidence type="ECO:0000256" key="2">
    <source>
        <dbReference type="ARBA" id="ARBA00022827"/>
    </source>
</evidence>
<evidence type="ECO:0000256" key="3">
    <source>
        <dbReference type="ARBA" id="ARBA00023002"/>
    </source>
</evidence>
<dbReference type="InterPro" id="IPR036318">
    <property type="entry name" value="FAD-bd_PCMH-like_sf"/>
</dbReference>
<evidence type="ECO:0000313" key="5">
    <source>
        <dbReference type="EMBL" id="ADK85978.1"/>
    </source>
</evidence>
<dbReference type="Proteomes" id="UP000009047">
    <property type="component" value="Chromosome"/>
</dbReference>
<keyword evidence="1" id="KW-0285">Flavoprotein</keyword>
<gene>
    <name evidence="5" type="ordered locus">Deba_2624</name>
</gene>
<dbReference type="Gene3D" id="3.30.465.10">
    <property type="match status" value="1"/>
</dbReference>
<dbReference type="STRING" id="644282.Deba_2624"/>
<dbReference type="Pfam" id="PF03450">
    <property type="entry name" value="CO_deh_flav_C"/>
    <property type="match status" value="1"/>
</dbReference>
<feature type="domain" description="FAD-binding PCMH-type" evidence="4">
    <location>
        <begin position="1"/>
        <end position="178"/>
    </location>
</feature>
<dbReference type="SUPFAM" id="SSF56176">
    <property type="entry name" value="FAD-binding/transporter-associated domain-like"/>
    <property type="match status" value="1"/>
</dbReference>
<evidence type="ECO:0000256" key="1">
    <source>
        <dbReference type="ARBA" id="ARBA00022630"/>
    </source>
</evidence>
<evidence type="ECO:0000259" key="4">
    <source>
        <dbReference type="PROSITE" id="PS51387"/>
    </source>
</evidence>
<evidence type="ECO:0000313" key="6">
    <source>
        <dbReference type="Proteomes" id="UP000009047"/>
    </source>
</evidence>
<keyword evidence="3" id="KW-0560">Oxidoreductase</keyword>
<dbReference type="InterPro" id="IPR036683">
    <property type="entry name" value="CO_DH_flav_C_dom_sf"/>
</dbReference>
<protein>
    <submittedName>
        <fullName evidence="5">Molybdopterin dehydrogenase FAD-binding protein</fullName>
    </submittedName>
</protein>
<dbReference type="PANTHER" id="PTHR42659">
    <property type="entry name" value="XANTHINE DEHYDROGENASE SUBUNIT C-RELATED"/>
    <property type="match status" value="1"/>
</dbReference>
<reference evidence="5 6" key="1">
    <citation type="journal article" date="2010" name="Stand. Genomic Sci.">
        <title>Complete genome sequence of Desulfarculus baarsii type strain (2st14).</title>
        <authorList>
            <person name="Sun H."/>
            <person name="Spring S."/>
            <person name="Lapidus A."/>
            <person name="Davenport K."/>
            <person name="Del Rio T.G."/>
            <person name="Tice H."/>
            <person name="Nolan M."/>
            <person name="Copeland A."/>
            <person name="Cheng J.F."/>
            <person name="Lucas S."/>
            <person name="Tapia R."/>
            <person name="Goodwin L."/>
            <person name="Pitluck S."/>
            <person name="Ivanova N."/>
            <person name="Pagani I."/>
            <person name="Mavromatis K."/>
            <person name="Ovchinnikova G."/>
            <person name="Pati A."/>
            <person name="Chen A."/>
            <person name="Palaniappan K."/>
            <person name="Hauser L."/>
            <person name="Chang Y.J."/>
            <person name="Jeffries C.D."/>
            <person name="Detter J.C."/>
            <person name="Han C."/>
            <person name="Rohde M."/>
            <person name="Brambilla E."/>
            <person name="Goker M."/>
            <person name="Woyke T."/>
            <person name="Bristow J."/>
            <person name="Eisen J.A."/>
            <person name="Markowitz V."/>
            <person name="Hugenholtz P."/>
            <person name="Kyrpides N.C."/>
            <person name="Klenk H.P."/>
            <person name="Land M."/>
        </authorList>
    </citation>
    <scope>NUCLEOTIDE SEQUENCE [LARGE SCALE GENOMIC DNA]</scope>
    <source>
        <strain evidence="6">ATCC 33931 / DSM 2075 / LMG 7858 / VKM B-1802 / 2st14</strain>
    </source>
</reference>
<proteinExistence type="predicted"/>
<dbReference type="GO" id="GO:0016491">
    <property type="term" value="F:oxidoreductase activity"/>
    <property type="evidence" value="ECO:0007669"/>
    <property type="project" value="UniProtKB-KW"/>
</dbReference>
<organism evidence="5 6">
    <name type="scientific">Desulfarculus baarsii (strain ATCC 33931 / DSM 2075 / LMG 7858 / VKM B-1802 / 2st14)</name>
    <dbReference type="NCBI Taxonomy" id="644282"/>
    <lineage>
        <taxon>Bacteria</taxon>
        <taxon>Pseudomonadati</taxon>
        <taxon>Thermodesulfobacteriota</taxon>
        <taxon>Desulfarculia</taxon>
        <taxon>Desulfarculales</taxon>
        <taxon>Desulfarculaceae</taxon>
        <taxon>Desulfarculus</taxon>
    </lineage>
</organism>
<dbReference type="OrthoDB" id="9783813at2"/>
<dbReference type="eggNOG" id="COG1319">
    <property type="taxonomic scope" value="Bacteria"/>
</dbReference>
<dbReference type="InterPro" id="IPR016167">
    <property type="entry name" value="FAD-bd_PCMH_sub1"/>
</dbReference>
<dbReference type="SUPFAM" id="SSF55447">
    <property type="entry name" value="CO dehydrogenase flavoprotein C-terminal domain-like"/>
    <property type="match status" value="1"/>
</dbReference>
<dbReference type="EMBL" id="CP002085">
    <property type="protein sequence ID" value="ADK85978.1"/>
    <property type="molecule type" value="Genomic_DNA"/>
</dbReference>
<dbReference type="InterPro" id="IPR016166">
    <property type="entry name" value="FAD-bd_PCMH"/>
</dbReference>
<dbReference type="PROSITE" id="PS51387">
    <property type="entry name" value="FAD_PCMH"/>
    <property type="match status" value="1"/>
</dbReference>
<dbReference type="KEGG" id="dbr:Deba_2624"/>
<dbReference type="GO" id="GO:0071949">
    <property type="term" value="F:FAD binding"/>
    <property type="evidence" value="ECO:0007669"/>
    <property type="project" value="InterPro"/>
</dbReference>
<dbReference type="HOGENOM" id="CLU_058050_0_1_7"/>
<accession>E1QK85</accession>